<comment type="catalytic activity">
    <reaction evidence="3 4">
        <text>an acyl phosphate + H2O = a carboxylate + phosphate + H(+)</text>
        <dbReference type="Rhea" id="RHEA:14965"/>
        <dbReference type="ChEBI" id="CHEBI:15377"/>
        <dbReference type="ChEBI" id="CHEBI:15378"/>
        <dbReference type="ChEBI" id="CHEBI:29067"/>
        <dbReference type="ChEBI" id="CHEBI:43474"/>
        <dbReference type="ChEBI" id="CHEBI:59918"/>
        <dbReference type="EC" id="3.6.1.7"/>
    </reaction>
</comment>
<evidence type="ECO:0000256" key="4">
    <source>
        <dbReference type="PROSITE-ProRule" id="PRU00520"/>
    </source>
</evidence>
<name>A0A419DG68_9BACT</name>
<dbReference type="EMBL" id="QZJW01000005">
    <property type="protein sequence ID" value="RJO62068.1"/>
    <property type="molecule type" value="Genomic_DNA"/>
</dbReference>
<dbReference type="PANTHER" id="PTHR47268:SF4">
    <property type="entry name" value="ACYLPHOSPHATASE"/>
    <property type="match status" value="1"/>
</dbReference>
<dbReference type="Gene3D" id="3.30.70.100">
    <property type="match status" value="1"/>
</dbReference>
<dbReference type="AlphaFoldDB" id="A0A419DG68"/>
<evidence type="ECO:0000313" key="7">
    <source>
        <dbReference type="EMBL" id="RJO62068.1"/>
    </source>
</evidence>
<comment type="similarity">
    <text evidence="1 5">Belongs to the acylphosphatase family.</text>
</comment>
<dbReference type="InterPro" id="IPR001792">
    <property type="entry name" value="Acylphosphatase-like_dom"/>
</dbReference>
<sequence>MKRVQAKVTGDVQGVFYRFSAKQEADKLGIKGFAKNEPDDTVLVIAEGEEDALYKFVNWIREGSPMAEVRNVEVEEDEYKGEFKDFAVR</sequence>
<evidence type="ECO:0000313" key="8">
    <source>
        <dbReference type="Proteomes" id="UP000285655"/>
    </source>
</evidence>
<dbReference type="InterPro" id="IPR020456">
    <property type="entry name" value="Acylphosphatase"/>
</dbReference>
<evidence type="ECO:0000259" key="6">
    <source>
        <dbReference type="PROSITE" id="PS51160"/>
    </source>
</evidence>
<evidence type="ECO:0000256" key="2">
    <source>
        <dbReference type="ARBA" id="ARBA00012150"/>
    </source>
</evidence>
<evidence type="ECO:0000256" key="1">
    <source>
        <dbReference type="ARBA" id="ARBA00005614"/>
    </source>
</evidence>
<keyword evidence="4" id="KW-0378">Hydrolase</keyword>
<feature type="domain" description="Acylphosphatase-like" evidence="6">
    <location>
        <begin position="3"/>
        <end position="89"/>
    </location>
</feature>
<reference evidence="7 8" key="1">
    <citation type="journal article" date="2017" name="ISME J.">
        <title>Energy and carbon metabolisms in a deep terrestrial subsurface fluid microbial community.</title>
        <authorList>
            <person name="Momper L."/>
            <person name="Jungbluth S.P."/>
            <person name="Lee M.D."/>
            <person name="Amend J.P."/>
        </authorList>
    </citation>
    <scope>NUCLEOTIDE SEQUENCE [LARGE SCALE GENOMIC DNA]</scope>
    <source>
        <strain evidence="7">SURF_29</strain>
    </source>
</reference>
<dbReference type="GO" id="GO:0003998">
    <property type="term" value="F:acylphosphatase activity"/>
    <property type="evidence" value="ECO:0007669"/>
    <property type="project" value="UniProtKB-EC"/>
</dbReference>
<evidence type="ECO:0000256" key="3">
    <source>
        <dbReference type="ARBA" id="ARBA00047645"/>
    </source>
</evidence>
<dbReference type="Pfam" id="PF00708">
    <property type="entry name" value="Acylphosphatase"/>
    <property type="match status" value="1"/>
</dbReference>
<feature type="active site" evidence="4">
    <location>
        <position position="36"/>
    </location>
</feature>
<evidence type="ECO:0000256" key="5">
    <source>
        <dbReference type="RuleBase" id="RU004168"/>
    </source>
</evidence>
<accession>A0A419DG68</accession>
<dbReference type="SUPFAM" id="SSF54975">
    <property type="entry name" value="Acylphosphatase/BLUF domain-like"/>
    <property type="match status" value="1"/>
</dbReference>
<feature type="active site" evidence="4">
    <location>
        <position position="18"/>
    </location>
</feature>
<dbReference type="EC" id="3.6.1.7" evidence="2 4"/>
<dbReference type="PROSITE" id="PS51160">
    <property type="entry name" value="ACYLPHOSPHATASE_3"/>
    <property type="match status" value="1"/>
</dbReference>
<comment type="caution">
    <text evidence="7">The sequence shown here is derived from an EMBL/GenBank/DDBJ whole genome shotgun (WGS) entry which is preliminary data.</text>
</comment>
<dbReference type="PANTHER" id="PTHR47268">
    <property type="entry name" value="ACYLPHOSPHATASE"/>
    <property type="match status" value="1"/>
</dbReference>
<proteinExistence type="inferred from homology"/>
<gene>
    <name evidence="7" type="ORF">C4544_01040</name>
</gene>
<dbReference type="InterPro" id="IPR036046">
    <property type="entry name" value="Acylphosphatase-like_dom_sf"/>
</dbReference>
<dbReference type="Proteomes" id="UP000285655">
    <property type="component" value="Unassembled WGS sequence"/>
</dbReference>
<protein>
    <recommendedName>
        <fullName evidence="2 4">acylphosphatase</fullName>
        <ecNumber evidence="2 4">3.6.1.7</ecNumber>
    </recommendedName>
</protein>
<organism evidence="7 8">
    <name type="scientific">candidate division WS5 bacterium</name>
    <dbReference type="NCBI Taxonomy" id="2093353"/>
    <lineage>
        <taxon>Bacteria</taxon>
        <taxon>candidate division WS5</taxon>
    </lineage>
</organism>